<feature type="transmembrane region" description="Helical" evidence="1">
    <location>
        <begin position="52"/>
        <end position="75"/>
    </location>
</feature>
<evidence type="ECO:0000256" key="1">
    <source>
        <dbReference type="SAM" id="Phobius"/>
    </source>
</evidence>
<evidence type="ECO:0000313" key="2">
    <source>
        <dbReference type="EMBL" id="GAA3725170.1"/>
    </source>
</evidence>
<gene>
    <name evidence="2" type="ORF">GCM10023082_23970</name>
</gene>
<name>A0ABP7EWD2_9ACTN</name>
<evidence type="ECO:0008006" key="4">
    <source>
        <dbReference type="Google" id="ProtNLM"/>
    </source>
</evidence>
<protein>
    <recommendedName>
        <fullName evidence="4">Integral membrane protein</fullName>
    </recommendedName>
</protein>
<evidence type="ECO:0000313" key="3">
    <source>
        <dbReference type="Proteomes" id="UP001499884"/>
    </source>
</evidence>
<accession>A0ABP7EWD2</accession>
<reference evidence="3" key="1">
    <citation type="journal article" date="2019" name="Int. J. Syst. Evol. Microbiol.">
        <title>The Global Catalogue of Microorganisms (GCM) 10K type strain sequencing project: providing services to taxonomists for standard genome sequencing and annotation.</title>
        <authorList>
            <consortium name="The Broad Institute Genomics Platform"/>
            <consortium name="The Broad Institute Genome Sequencing Center for Infectious Disease"/>
            <person name="Wu L."/>
            <person name="Ma J."/>
        </authorList>
    </citation>
    <scope>NUCLEOTIDE SEQUENCE [LARGE SCALE GENOMIC DNA]</scope>
    <source>
        <strain evidence="3">JCM 30846</strain>
    </source>
</reference>
<comment type="caution">
    <text evidence="2">The sequence shown here is derived from an EMBL/GenBank/DDBJ whole genome shotgun (WGS) entry which is preliminary data.</text>
</comment>
<dbReference type="RefSeq" id="WP_345645109.1">
    <property type="nucleotide sequence ID" value="NZ_BAABEP010000012.1"/>
</dbReference>
<sequence length="98" mass="10478">MSQPVRPEDSRLSFWLDLRTCIAVLFVIYGAVCLVWGLAFTDAAELGKSGGIRLNLWTGIGMLAVGAAFAVWAALRPVRADERGRRPAAPAPGDEPPA</sequence>
<dbReference type="Proteomes" id="UP001499884">
    <property type="component" value="Unassembled WGS sequence"/>
</dbReference>
<keyword evidence="1" id="KW-0472">Membrane</keyword>
<proteinExistence type="predicted"/>
<feature type="transmembrane region" description="Helical" evidence="1">
    <location>
        <begin position="21"/>
        <end position="40"/>
    </location>
</feature>
<dbReference type="EMBL" id="BAABEP010000012">
    <property type="protein sequence ID" value="GAA3725170.1"/>
    <property type="molecule type" value="Genomic_DNA"/>
</dbReference>
<keyword evidence="1" id="KW-1133">Transmembrane helix</keyword>
<organism evidence="2 3">
    <name type="scientific">Streptomyces tremellae</name>
    <dbReference type="NCBI Taxonomy" id="1124239"/>
    <lineage>
        <taxon>Bacteria</taxon>
        <taxon>Bacillati</taxon>
        <taxon>Actinomycetota</taxon>
        <taxon>Actinomycetes</taxon>
        <taxon>Kitasatosporales</taxon>
        <taxon>Streptomycetaceae</taxon>
        <taxon>Streptomyces</taxon>
    </lineage>
</organism>
<keyword evidence="3" id="KW-1185">Reference proteome</keyword>
<keyword evidence="1" id="KW-0812">Transmembrane</keyword>